<feature type="transmembrane region" description="Helical" evidence="12">
    <location>
        <begin position="101"/>
        <end position="123"/>
    </location>
</feature>
<dbReference type="InterPro" id="IPR000719">
    <property type="entry name" value="Prot_kinase_dom"/>
</dbReference>
<keyword evidence="6 14" id="KW-0418">Kinase</keyword>
<dbReference type="PANTHER" id="PTHR44899">
    <property type="entry name" value="CAMK FAMILY PROTEIN KINASE"/>
    <property type="match status" value="1"/>
</dbReference>
<dbReference type="Pfam" id="PF00069">
    <property type="entry name" value="Pkinase"/>
    <property type="match status" value="1"/>
</dbReference>
<reference evidence="14 15" key="1">
    <citation type="journal article" date="2013" name="Curr. Biol.">
        <title>The Genome of the Foraminiferan Reticulomyxa filosa.</title>
        <authorList>
            <person name="Glockner G."/>
            <person name="Hulsmann N."/>
            <person name="Schleicher M."/>
            <person name="Noegel A.A."/>
            <person name="Eichinger L."/>
            <person name="Gallinger C."/>
            <person name="Pawlowski J."/>
            <person name="Sierra R."/>
            <person name="Euteneuer U."/>
            <person name="Pillet L."/>
            <person name="Moustafa A."/>
            <person name="Platzer M."/>
            <person name="Groth M."/>
            <person name="Szafranski K."/>
            <person name="Schliwa M."/>
        </authorList>
    </citation>
    <scope>NUCLEOTIDE SEQUENCE [LARGE SCALE GENOMIC DNA]</scope>
</reference>
<feature type="domain" description="Protein kinase" evidence="13">
    <location>
        <begin position="12"/>
        <end position="286"/>
    </location>
</feature>
<dbReference type="GO" id="GO:0005524">
    <property type="term" value="F:ATP binding"/>
    <property type="evidence" value="ECO:0007669"/>
    <property type="project" value="UniProtKB-UniRule"/>
</dbReference>
<feature type="compositionally biased region" description="Low complexity" evidence="11">
    <location>
        <begin position="467"/>
        <end position="477"/>
    </location>
</feature>
<feature type="region of interest" description="Disordered" evidence="11">
    <location>
        <begin position="423"/>
        <end position="504"/>
    </location>
</feature>
<evidence type="ECO:0000256" key="9">
    <source>
        <dbReference type="ARBA" id="ARBA00048679"/>
    </source>
</evidence>
<dbReference type="InterPro" id="IPR051131">
    <property type="entry name" value="NEK_Ser/Thr_kinase_NIMA"/>
</dbReference>
<dbReference type="OMA" id="CQNIFIT"/>
<keyword evidence="7 10" id="KW-0067">ATP-binding</keyword>
<keyword evidence="3" id="KW-0723">Serine/threonine-protein kinase</keyword>
<keyword evidence="15" id="KW-1185">Reference proteome</keyword>
<keyword evidence="5 10" id="KW-0547">Nucleotide-binding</keyword>
<dbReference type="SUPFAM" id="SSF56112">
    <property type="entry name" value="Protein kinase-like (PK-like)"/>
    <property type="match status" value="1"/>
</dbReference>
<feature type="region of interest" description="Disordered" evidence="11">
    <location>
        <begin position="308"/>
        <end position="388"/>
    </location>
</feature>
<feature type="compositionally biased region" description="Basic and acidic residues" evidence="11">
    <location>
        <begin position="369"/>
        <end position="386"/>
    </location>
</feature>
<comment type="caution">
    <text evidence="14">The sequence shown here is derived from an EMBL/GenBank/DDBJ whole genome shotgun (WGS) entry which is preliminary data.</text>
</comment>
<feature type="binding site" evidence="10">
    <location>
        <position position="41"/>
    </location>
    <ligand>
        <name>ATP</name>
        <dbReference type="ChEBI" id="CHEBI:30616"/>
    </ligand>
</feature>
<dbReference type="InterPro" id="IPR017441">
    <property type="entry name" value="Protein_kinase_ATP_BS"/>
</dbReference>
<dbReference type="InterPro" id="IPR011009">
    <property type="entry name" value="Kinase-like_dom_sf"/>
</dbReference>
<dbReference type="SMART" id="SM00220">
    <property type="entry name" value="S_TKc"/>
    <property type="match status" value="1"/>
</dbReference>
<dbReference type="PROSITE" id="PS00108">
    <property type="entry name" value="PROTEIN_KINASE_ST"/>
    <property type="match status" value="1"/>
</dbReference>
<feature type="compositionally biased region" description="Polar residues" evidence="11">
    <location>
        <begin position="312"/>
        <end position="333"/>
    </location>
</feature>
<name>X6MZA5_RETFI</name>
<dbReference type="InterPro" id="IPR008271">
    <property type="entry name" value="Ser/Thr_kinase_AS"/>
</dbReference>
<keyword evidence="4" id="KW-0808">Transferase</keyword>
<organism evidence="14 15">
    <name type="scientific">Reticulomyxa filosa</name>
    <dbReference type="NCBI Taxonomy" id="46433"/>
    <lineage>
        <taxon>Eukaryota</taxon>
        <taxon>Sar</taxon>
        <taxon>Rhizaria</taxon>
        <taxon>Retaria</taxon>
        <taxon>Foraminifera</taxon>
        <taxon>Monothalamids</taxon>
        <taxon>Reticulomyxidae</taxon>
        <taxon>Reticulomyxa</taxon>
    </lineage>
</organism>
<feature type="compositionally biased region" description="Basic and acidic residues" evidence="11">
    <location>
        <begin position="481"/>
        <end position="504"/>
    </location>
</feature>
<keyword evidence="12" id="KW-0812">Transmembrane</keyword>
<evidence type="ECO:0000256" key="1">
    <source>
        <dbReference type="ARBA" id="ARBA00010886"/>
    </source>
</evidence>
<evidence type="ECO:0000256" key="7">
    <source>
        <dbReference type="ARBA" id="ARBA00022840"/>
    </source>
</evidence>
<evidence type="ECO:0000313" key="15">
    <source>
        <dbReference type="Proteomes" id="UP000023152"/>
    </source>
</evidence>
<evidence type="ECO:0000256" key="6">
    <source>
        <dbReference type="ARBA" id="ARBA00022777"/>
    </source>
</evidence>
<feature type="compositionally biased region" description="Low complexity" evidence="11">
    <location>
        <begin position="434"/>
        <end position="444"/>
    </location>
</feature>
<evidence type="ECO:0000256" key="12">
    <source>
        <dbReference type="SAM" id="Phobius"/>
    </source>
</evidence>
<dbReference type="PROSITE" id="PS00107">
    <property type="entry name" value="PROTEIN_KINASE_ATP"/>
    <property type="match status" value="1"/>
</dbReference>
<evidence type="ECO:0000256" key="2">
    <source>
        <dbReference type="ARBA" id="ARBA00012513"/>
    </source>
</evidence>
<feature type="compositionally biased region" description="Basic and acidic residues" evidence="11">
    <location>
        <begin position="445"/>
        <end position="465"/>
    </location>
</feature>
<evidence type="ECO:0000256" key="5">
    <source>
        <dbReference type="ARBA" id="ARBA00022741"/>
    </source>
</evidence>
<keyword evidence="12" id="KW-1133">Transmembrane helix</keyword>
<evidence type="ECO:0000313" key="14">
    <source>
        <dbReference type="EMBL" id="ETO19161.1"/>
    </source>
</evidence>
<comment type="similarity">
    <text evidence="1">Belongs to the protein kinase superfamily. NEK Ser/Thr protein kinase family. NIMA subfamily.</text>
</comment>
<dbReference type="OrthoDB" id="248923at2759"/>
<evidence type="ECO:0000256" key="11">
    <source>
        <dbReference type="SAM" id="MobiDB-lite"/>
    </source>
</evidence>
<dbReference type="Proteomes" id="UP000023152">
    <property type="component" value="Unassembled WGS sequence"/>
</dbReference>
<gene>
    <name evidence="14" type="ORF">RFI_18078</name>
</gene>
<protein>
    <recommendedName>
        <fullName evidence="2">non-specific serine/threonine protein kinase</fullName>
        <ecNumber evidence="2">2.7.11.1</ecNumber>
    </recommendedName>
</protein>
<evidence type="ECO:0000256" key="4">
    <source>
        <dbReference type="ARBA" id="ARBA00022679"/>
    </source>
</evidence>
<evidence type="ECO:0000256" key="10">
    <source>
        <dbReference type="PROSITE-ProRule" id="PRU10141"/>
    </source>
</evidence>
<evidence type="ECO:0000259" key="13">
    <source>
        <dbReference type="PROSITE" id="PS50011"/>
    </source>
</evidence>
<dbReference type="PANTHER" id="PTHR44899:SF3">
    <property type="entry name" value="SERINE_THREONINE-PROTEIN KINASE NEK1"/>
    <property type="match status" value="1"/>
</dbReference>
<dbReference type="Gene3D" id="1.10.510.10">
    <property type="entry name" value="Transferase(Phosphotransferase) domain 1"/>
    <property type="match status" value="1"/>
</dbReference>
<sequence>MSTKKEKKIGRYILLEKLGSGNFGSAYLCTPENSDQRYVVKQIDLSALSEHNRQSAIQEVDLLKKLNSPCIVQFVDSFLNAKHKLCIVMEKKKIKFFQKLYLIYFFLLLITFYVKLFFLKIVICLKFEQQIKSVVCQVVIALQHCHCKYVVHRDVKSSNIFLFKNGRVKLGDFGISKELQHTQSMANTTIGTPYYLSPEICQGEPYNHKSDIWSLGCVAYELMNFEKPFNASHIASLLMQITTKPFNPLPTGSISLFKQMELVTKMLEKNPNERPTSEEILNHPVLSDTVTEFQSFLNALPDAPKIAKPSTRVRSLSENRNTSHSRQRFSTQYDFPELPEPDSLEAPNHDDSSIKKRIRNVPATTTNKASDEHKLHPVETKEKTGVERIQQMFRNSDLPKFEGGEFEQKIKEELNGLMKSEANATNTHDSKIVDNSSEGDNSDSNSKEQGTHDDLQRHSKNDNKPPKISNKNLQQKSQKNKRTEKTEPKEDKVKIKEKKSQKELSELEMRKEELKKHLKQKEYELVRKTSAEKENDVIHADQHNSESVQAPSLSIHVKENKSSMELDFDLMQKLERLQTEFMGVTDVGQLRSELEKFMGPSQFQEAYKQAKECILEKKSLEPIQKKFGEYGRNTYEKLMRLIAIELLRHSGSACV</sequence>
<dbReference type="EMBL" id="ASPP01013962">
    <property type="protein sequence ID" value="ETO19161.1"/>
    <property type="molecule type" value="Genomic_DNA"/>
</dbReference>
<dbReference type="Gene3D" id="3.30.200.20">
    <property type="entry name" value="Phosphorylase Kinase, domain 1"/>
    <property type="match status" value="1"/>
</dbReference>
<accession>X6MZA5</accession>
<keyword evidence="12" id="KW-0472">Membrane</keyword>
<dbReference type="AlphaFoldDB" id="X6MZA5"/>
<comment type="catalytic activity">
    <reaction evidence="8">
        <text>L-threonyl-[protein] + ATP = O-phospho-L-threonyl-[protein] + ADP + H(+)</text>
        <dbReference type="Rhea" id="RHEA:46608"/>
        <dbReference type="Rhea" id="RHEA-COMP:11060"/>
        <dbReference type="Rhea" id="RHEA-COMP:11605"/>
        <dbReference type="ChEBI" id="CHEBI:15378"/>
        <dbReference type="ChEBI" id="CHEBI:30013"/>
        <dbReference type="ChEBI" id="CHEBI:30616"/>
        <dbReference type="ChEBI" id="CHEBI:61977"/>
        <dbReference type="ChEBI" id="CHEBI:456216"/>
        <dbReference type="EC" id="2.7.11.1"/>
    </reaction>
</comment>
<proteinExistence type="inferred from homology"/>
<evidence type="ECO:0000256" key="3">
    <source>
        <dbReference type="ARBA" id="ARBA00022527"/>
    </source>
</evidence>
<evidence type="ECO:0000256" key="8">
    <source>
        <dbReference type="ARBA" id="ARBA00047899"/>
    </source>
</evidence>
<dbReference type="GO" id="GO:0004674">
    <property type="term" value="F:protein serine/threonine kinase activity"/>
    <property type="evidence" value="ECO:0007669"/>
    <property type="project" value="UniProtKB-KW"/>
</dbReference>
<dbReference type="FunFam" id="3.30.200.20:FF:000097">
    <property type="entry name" value="Probable serine/threonine-protein kinase nek1"/>
    <property type="match status" value="1"/>
</dbReference>
<dbReference type="EC" id="2.7.11.1" evidence="2"/>
<dbReference type="PROSITE" id="PS50011">
    <property type="entry name" value="PROTEIN_KINASE_DOM"/>
    <property type="match status" value="1"/>
</dbReference>
<comment type="catalytic activity">
    <reaction evidence="9">
        <text>L-seryl-[protein] + ATP = O-phospho-L-seryl-[protein] + ADP + H(+)</text>
        <dbReference type="Rhea" id="RHEA:17989"/>
        <dbReference type="Rhea" id="RHEA-COMP:9863"/>
        <dbReference type="Rhea" id="RHEA-COMP:11604"/>
        <dbReference type="ChEBI" id="CHEBI:15378"/>
        <dbReference type="ChEBI" id="CHEBI:29999"/>
        <dbReference type="ChEBI" id="CHEBI:30616"/>
        <dbReference type="ChEBI" id="CHEBI:83421"/>
        <dbReference type="ChEBI" id="CHEBI:456216"/>
        <dbReference type="EC" id="2.7.11.1"/>
    </reaction>
</comment>